<feature type="transmembrane region" description="Helical" evidence="1">
    <location>
        <begin position="38"/>
        <end position="57"/>
    </location>
</feature>
<sequence>MQVSALSLWLAAVSVTYWVVYFQYYWFPQLRPQPFTGFCFLMGLIYASLVVGIRYVFHGSPSWLSALPAFFLIGTELALLGRDHWRSIPAFFDVTILVYLMTEFVDTASISITVLLTNVGFAASLKGTVTELVFDNIVFALLIIALMGTQAPMENLIRAVQGEISEYFFLCFMLCVGIVYMMFEYVLQLLNWTATNMLFLATVSGTLMIGLSLSTYMLVQTHLQHNHARSQRQQQAFQEQFTTELTRQMQAVRKFRHDYQNMLLGLGGYLQDHDYAGFRQLYIDIRSGWKTSDAADLTLDDLTNMPRGPVRYALYHDYLLAQRRGVDLFVKIPQPLTATVVVGRRVGKILQRTLPPLIEAVAPLQPAMVTLKITEVGPESYVQITFPVPDDVQVVGQHSLVGPDFRLDLTGLLVDLPDDVTSQLRIKLHWGQLLVILPLT</sequence>
<feature type="transmembrane region" description="Helical" evidence="1">
    <location>
        <begin position="92"/>
        <end position="116"/>
    </location>
</feature>
<keyword evidence="1" id="KW-0812">Transmembrane</keyword>
<evidence type="ECO:0000313" key="2">
    <source>
        <dbReference type="EMBL" id="KRL47444.1"/>
    </source>
</evidence>
<keyword evidence="1" id="KW-0472">Membrane</keyword>
<protein>
    <submittedName>
        <fullName evidence="2">Signal transduction protein</fullName>
    </submittedName>
</protein>
<dbReference type="PANTHER" id="PTHR40448">
    <property type="entry name" value="TWO-COMPONENT SENSOR HISTIDINE KINASE"/>
    <property type="match status" value="1"/>
</dbReference>
<feature type="transmembrane region" description="Helical" evidence="1">
    <location>
        <begin position="198"/>
        <end position="219"/>
    </location>
</feature>
<gene>
    <name evidence="2" type="ORF">FD37_GL002311</name>
</gene>
<evidence type="ECO:0000313" key="3">
    <source>
        <dbReference type="Proteomes" id="UP000051835"/>
    </source>
</evidence>
<feature type="transmembrane region" description="Helical" evidence="1">
    <location>
        <begin position="167"/>
        <end position="186"/>
    </location>
</feature>
<comment type="caution">
    <text evidence="2">The sequence shown here is derived from an EMBL/GenBank/DDBJ whole genome shotgun (WGS) entry which is preliminary data.</text>
</comment>
<accession>A0A0R1QX69</accession>
<name>A0A0R1QX69_9LACO</name>
<dbReference type="EMBL" id="AZFC01000028">
    <property type="protein sequence ID" value="KRL47444.1"/>
    <property type="molecule type" value="Genomic_DNA"/>
</dbReference>
<dbReference type="GO" id="GO:0042802">
    <property type="term" value="F:identical protein binding"/>
    <property type="evidence" value="ECO:0007669"/>
    <property type="project" value="TreeGrafter"/>
</dbReference>
<organism evidence="2 3">
    <name type="scientific">Levilactobacillus spicheri DSM 15429</name>
    <dbReference type="NCBI Taxonomy" id="1423805"/>
    <lineage>
        <taxon>Bacteria</taxon>
        <taxon>Bacillati</taxon>
        <taxon>Bacillota</taxon>
        <taxon>Bacilli</taxon>
        <taxon>Lactobacillales</taxon>
        <taxon>Lactobacillaceae</taxon>
        <taxon>Levilactobacillus</taxon>
    </lineage>
</organism>
<proteinExistence type="predicted"/>
<reference evidence="2 3" key="1">
    <citation type="journal article" date="2015" name="Genome Announc.">
        <title>Expanding the biotechnology potential of lactobacilli through comparative genomics of 213 strains and associated genera.</title>
        <authorList>
            <person name="Sun Z."/>
            <person name="Harris H.M."/>
            <person name="McCann A."/>
            <person name="Guo C."/>
            <person name="Argimon S."/>
            <person name="Zhang W."/>
            <person name="Yang X."/>
            <person name="Jeffery I.B."/>
            <person name="Cooney J.C."/>
            <person name="Kagawa T.F."/>
            <person name="Liu W."/>
            <person name="Song Y."/>
            <person name="Salvetti E."/>
            <person name="Wrobel A."/>
            <person name="Rasinkangas P."/>
            <person name="Parkhill J."/>
            <person name="Rea M.C."/>
            <person name="O'Sullivan O."/>
            <person name="Ritari J."/>
            <person name="Douillard F.P."/>
            <person name="Paul Ross R."/>
            <person name="Yang R."/>
            <person name="Briner A.E."/>
            <person name="Felis G.E."/>
            <person name="de Vos W.M."/>
            <person name="Barrangou R."/>
            <person name="Klaenhammer T.R."/>
            <person name="Caufield P.W."/>
            <person name="Cui Y."/>
            <person name="Zhang H."/>
            <person name="O'Toole P.W."/>
        </authorList>
    </citation>
    <scope>NUCLEOTIDE SEQUENCE [LARGE SCALE GENOMIC DNA]</scope>
    <source>
        <strain evidence="2 3">DSM 15429</strain>
    </source>
</reference>
<dbReference type="PATRIC" id="fig|1423805.4.peg.2379"/>
<evidence type="ECO:0000256" key="1">
    <source>
        <dbReference type="SAM" id="Phobius"/>
    </source>
</evidence>
<dbReference type="AlphaFoldDB" id="A0A0R1QX69"/>
<keyword evidence="1" id="KW-1133">Transmembrane helix</keyword>
<dbReference type="PANTHER" id="PTHR40448:SF1">
    <property type="entry name" value="TWO-COMPONENT SENSOR HISTIDINE KINASE"/>
    <property type="match status" value="1"/>
</dbReference>
<dbReference type="Proteomes" id="UP000051835">
    <property type="component" value="Unassembled WGS sequence"/>
</dbReference>
<feature type="transmembrane region" description="Helical" evidence="1">
    <location>
        <begin position="128"/>
        <end position="147"/>
    </location>
</feature>
<feature type="transmembrane region" description="Helical" evidence="1">
    <location>
        <begin position="6"/>
        <end position="26"/>
    </location>
</feature>
<feature type="transmembrane region" description="Helical" evidence="1">
    <location>
        <begin position="63"/>
        <end position="80"/>
    </location>
</feature>